<dbReference type="GO" id="GO:0006955">
    <property type="term" value="P:immune response"/>
    <property type="evidence" value="ECO:0007669"/>
    <property type="project" value="InterPro"/>
</dbReference>
<dbReference type="InterPro" id="IPR001811">
    <property type="entry name" value="Chemokine_IL8-like_dom"/>
</dbReference>
<evidence type="ECO:0000256" key="2">
    <source>
        <dbReference type="SAM" id="SignalP"/>
    </source>
</evidence>
<dbReference type="AlphaFoldDB" id="A0A9D3LZF3"/>
<reference evidence="4" key="1">
    <citation type="submission" date="2021-01" db="EMBL/GenBank/DDBJ databases">
        <title>A chromosome-scale assembly of European eel, Anguilla anguilla.</title>
        <authorList>
            <person name="Henkel C."/>
            <person name="Jong-Raadsen S.A."/>
            <person name="Dufour S."/>
            <person name="Weltzien F.-A."/>
            <person name="Palstra A.P."/>
            <person name="Pelster B."/>
            <person name="Spaink H.P."/>
            <person name="Van Den Thillart G.E."/>
            <person name="Jansen H."/>
            <person name="Zahm M."/>
            <person name="Klopp C."/>
            <person name="Cedric C."/>
            <person name="Louis A."/>
            <person name="Berthelot C."/>
            <person name="Parey E."/>
            <person name="Roest Crollius H."/>
            <person name="Montfort J."/>
            <person name="Robinson-Rechavi M."/>
            <person name="Bucao C."/>
            <person name="Bouchez O."/>
            <person name="Gislard M."/>
            <person name="Lluch J."/>
            <person name="Milhes M."/>
            <person name="Lampietro C."/>
            <person name="Lopez Roques C."/>
            <person name="Donnadieu C."/>
            <person name="Braasch I."/>
            <person name="Desvignes T."/>
            <person name="Postlethwait J."/>
            <person name="Bobe J."/>
            <person name="Guiguen Y."/>
            <person name="Dirks R."/>
        </authorList>
    </citation>
    <scope>NUCLEOTIDE SEQUENCE</scope>
    <source>
        <strain evidence="4">Tag_6206</strain>
        <tissue evidence="4">Liver</tissue>
    </source>
</reference>
<dbReference type="EMBL" id="JAFIRN010000011">
    <property type="protein sequence ID" value="KAG5839792.1"/>
    <property type="molecule type" value="Genomic_DNA"/>
</dbReference>
<keyword evidence="5" id="KW-1185">Reference proteome</keyword>
<dbReference type="Gene3D" id="2.40.50.40">
    <property type="match status" value="1"/>
</dbReference>
<gene>
    <name evidence="4" type="ORF">ANANG_G00208750</name>
</gene>
<evidence type="ECO:0000256" key="1">
    <source>
        <dbReference type="ARBA" id="ARBA00022514"/>
    </source>
</evidence>
<protein>
    <recommendedName>
        <fullName evidence="3">Chemokine interleukin-8-like domain-containing protein</fullName>
    </recommendedName>
</protein>
<organism evidence="4 5">
    <name type="scientific">Anguilla anguilla</name>
    <name type="common">European freshwater eel</name>
    <name type="synonym">Muraena anguilla</name>
    <dbReference type="NCBI Taxonomy" id="7936"/>
    <lineage>
        <taxon>Eukaryota</taxon>
        <taxon>Metazoa</taxon>
        <taxon>Chordata</taxon>
        <taxon>Craniata</taxon>
        <taxon>Vertebrata</taxon>
        <taxon>Euteleostomi</taxon>
        <taxon>Actinopterygii</taxon>
        <taxon>Neopterygii</taxon>
        <taxon>Teleostei</taxon>
        <taxon>Anguilliformes</taxon>
        <taxon>Anguillidae</taxon>
        <taxon>Anguilla</taxon>
    </lineage>
</organism>
<dbReference type="GO" id="GO:0005615">
    <property type="term" value="C:extracellular space"/>
    <property type="evidence" value="ECO:0007669"/>
    <property type="project" value="UniProtKB-KW"/>
</dbReference>
<name>A0A9D3LZF3_ANGAN</name>
<dbReference type="InterPro" id="IPR036048">
    <property type="entry name" value="Interleukin_8-like_sf"/>
</dbReference>
<dbReference type="Proteomes" id="UP001044222">
    <property type="component" value="Chromosome 11"/>
</dbReference>
<proteinExistence type="predicted"/>
<evidence type="ECO:0000259" key="3">
    <source>
        <dbReference type="Pfam" id="PF00048"/>
    </source>
</evidence>
<evidence type="ECO:0000313" key="4">
    <source>
        <dbReference type="EMBL" id="KAG5839792.1"/>
    </source>
</evidence>
<feature type="domain" description="Chemokine interleukin-8-like" evidence="3">
    <location>
        <begin position="36"/>
        <end position="80"/>
    </location>
</feature>
<feature type="signal peptide" evidence="2">
    <location>
        <begin position="1"/>
        <end position="22"/>
    </location>
</feature>
<dbReference type="SUPFAM" id="SSF54117">
    <property type="entry name" value="Interleukin 8-like chemokines"/>
    <property type="match status" value="1"/>
</dbReference>
<sequence length="84" mass="9280">MLKISICLALLLYGIMPHHADGHPMAVAVATDGPESCCFKFFKGRIPSANIVTITKIYSDCPHQGFIVKTVKEKSFCVDAEYFN</sequence>
<dbReference type="GO" id="GO:0008009">
    <property type="term" value="F:chemokine activity"/>
    <property type="evidence" value="ECO:0007669"/>
    <property type="project" value="InterPro"/>
</dbReference>
<keyword evidence="2" id="KW-0732">Signal</keyword>
<evidence type="ECO:0000313" key="5">
    <source>
        <dbReference type="Proteomes" id="UP001044222"/>
    </source>
</evidence>
<dbReference type="Pfam" id="PF00048">
    <property type="entry name" value="IL8"/>
    <property type="match status" value="1"/>
</dbReference>
<feature type="chain" id="PRO_5039688408" description="Chemokine interleukin-8-like domain-containing protein" evidence="2">
    <location>
        <begin position="23"/>
        <end position="84"/>
    </location>
</feature>
<accession>A0A9D3LZF3</accession>
<comment type="caution">
    <text evidence="4">The sequence shown here is derived from an EMBL/GenBank/DDBJ whole genome shotgun (WGS) entry which is preliminary data.</text>
</comment>
<keyword evidence="1" id="KW-0202">Cytokine</keyword>